<feature type="region of interest" description="Disordered" evidence="1">
    <location>
        <begin position="285"/>
        <end position="319"/>
    </location>
</feature>
<dbReference type="OrthoDB" id="552543at2759"/>
<protein>
    <submittedName>
        <fullName evidence="2">Uncharacterized protein</fullName>
    </submittedName>
</protein>
<evidence type="ECO:0000313" key="2">
    <source>
        <dbReference type="EMBL" id="GAX82436.1"/>
    </source>
</evidence>
<feature type="compositionally biased region" description="Low complexity" evidence="1">
    <location>
        <begin position="434"/>
        <end position="445"/>
    </location>
</feature>
<accession>A0A250XHE0</accession>
<dbReference type="EMBL" id="BEGY01000080">
    <property type="protein sequence ID" value="GAX82436.1"/>
    <property type="molecule type" value="Genomic_DNA"/>
</dbReference>
<evidence type="ECO:0000256" key="1">
    <source>
        <dbReference type="SAM" id="MobiDB-lite"/>
    </source>
</evidence>
<dbReference type="AlphaFoldDB" id="A0A250XHE0"/>
<organism evidence="2 3">
    <name type="scientific">Chlamydomonas eustigma</name>
    <dbReference type="NCBI Taxonomy" id="1157962"/>
    <lineage>
        <taxon>Eukaryota</taxon>
        <taxon>Viridiplantae</taxon>
        <taxon>Chlorophyta</taxon>
        <taxon>core chlorophytes</taxon>
        <taxon>Chlorophyceae</taxon>
        <taxon>CS clade</taxon>
        <taxon>Chlamydomonadales</taxon>
        <taxon>Chlamydomonadaceae</taxon>
        <taxon>Chlamydomonas</taxon>
    </lineage>
</organism>
<comment type="caution">
    <text evidence="2">The sequence shown here is derived from an EMBL/GenBank/DDBJ whole genome shotgun (WGS) entry which is preliminary data.</text>
</comment>
<gene>
    <name evidence="2" type="ORF">CEUSTIGMA_g9864.t1</name>
</gene>
<name>A0A250XHE0_9CHLO</name>
<evidence type="ECO:0000313" key="3">
    <source>
        <dbReference type="Proteomes" id="UP000232323"/>
    </source>
</evidence>
<sequence length="1264" mass="140808">MVRGVFIGSCYHLQHMVRGVSIGSCYHLQHMVRGVFIGSCYHLQHMVRGVFIGSCYHLQHMVRGVFIGSCYHLQHMMRGVFIGSCYHLQHMVRDVFIGSCYHLQYMVRGVFIGSCYHLLHMVRGVFIGSCYHLQHMLTEIMDESAGGQAFSWSPSKTLRSPRRPLKFWAPLNDWWRSYLLEHARKPQTSDLQDWYNEHSHLVWSELERPSWKETRVHAKCLRSTEQVKRYFREYRAKKHVGVSGSAPSITSGKWGSTSSAEDDADAAEPQHSNIKDYNEYLRRAAHHRSQQHHHENALFSGAPTTSDHTHRPHFSCELHLPNRPAQRSPFCHTGGVFSIDSTAPLTINLGSPLLPKPMQEHVESSGSTAWRQAGSNILRLRSLPPEIARCSSSSLMSLFWDALTSNEKPSLYGIQRGAYSFTTSGQHGGQCHMPQSPVPGSSQQPNLRLWHGGHMDENKRRHTSKSVDESLPLSPQIHQPTAVTSHTDWRNLLLPATSSPPHLNPKPYPHTLGSTFQSLREVSSCREALHAKHLAEDPHDLHLEQQHTSQAWTQAHTAASSAELWGARLGPLGVCPSSARYSSSNSASRDFSPDPFFAVQGLRSHSFPVRQATSEPQNLLSMSLKHSRLSRFSPCHLGSPGGMDLLASFSNQQQHPDPSLRLFDKSSHYAHTLPLGGGKPYILHPHNQPHCGLLQHLNMNPLPFSSLWQQTDQAARQVMESDQAAMQVMQTDQAARQVMQTDQAARQIMQTDQAARQVMQTDQAARQVMQTDQAARQVMESDQAARQITESDLQGSATYPDMDPLPVSSLQQLKEQVVMQSTGNNLGKRMDTPFMNAWFRTTTDAKEMWEGVNHRQYHPQRGACKLDRSTRPQQHELHGLHNEAGHRFNGSVNLSGPHAESGIGYGRVALEDPGSYISRPEVSQTRLTSLQAAHDAQFLGQPGKQSVHEPSLLGGAAEQGPHCLNEMSAAHLGYYSSLESLYGIRPNSTPRAPCPHFQDMSLLHDQNLEASLHIYPSSPLIIGHHSSQHEEQEGQLSPQLQFQLQRLRMNSSDPTSGASELSRLKALHQAQCEDGVPHFEQSKMQFLQSMPQVQEQQRGIVMRGEDEEDMHGILDWLPRHRASSALGGPSGRAFPSVHDQHLAAAAAAAAELSSDSDRTAGVASGPSIRDQQHDVTSLLLASTQESASASQHFGLSAGPPNTHAEPLNNFEGLPMVLDAEGRSLLSPYASLESGLRCIEWEITNKVYADDNMLIQAPREDARCQ</sequence>
<dbReference type="STRING" id="1157962.A0A250XHE0"/>
<feature type="region of interest" description="Disordered" evidence="1">
    <location>
        <begin position="242"/>
        <end position="272"/>
    </location>
</feature>
<dbReference type="Proteomes" id="UP000232323">
    <property type="component" value="Unassembled WGS sequence"/>
</dbReference>
<feature type="region of interest" description="Disordered" evidence="1">
    <location>
        <begin position="425"/>
        <end position="473"/>
    </location>
</feature>
<keyword evidence="3" id="KW-1185">Reference proteome</keyword>
<reference evidence="2 3" key="1">
    <citation type="submission" date="2017-08" db="EMBL/GenBank/DDBJ databases">
        <title>Acidophilic green algal genome provides insights into adaptation to an acidic environment.</title>
        <authorList>
            <person name="Hirooka S."/>
            <person name="Hirose Y."/>
            <person name="Kanesaki Y."/>
            <person name="Higuchi S."/>
            <person name="Fujiwara T."/>
            <person name="Onuma R."/>
            <person name="Era A."/>
            <person name="Ohbayashi R."/>
            <person name="Uzuka A."/>
            <person name="Nozaki H."/>
            <person name="Yoshikawa H."/>
            <person name="Miyagishima S.Y."/>
        </authorList>
    </citation>
    <scope>NUCLEOTIDE SEQUENCE [LARGE SCALE GENOMIC DNA]</scope>
    <source>
        <strain evidence="2 3">NIES-2499</strain>
    </source>
</reference>
<proteinExistence type="predicted"/>
<feature type="compositionally biased region" description="Polar residues" evidence="1">
    <location>
        <begin position="245"/>
        <end position="259"/>
    </location>
</feature>